<sequence>MGVGCLDEIAALEKQAQNNEPEAVIKERLNYVVPICKASIIEYKLILDRLEAL</sequence>
<dbReference type="Proteomes" id="UP001151478">
    <property type="component" value="Unassembled WGS sequence"/>
</dbReference>
<gene>
    <name evidence="1" type="ORF">N5A56_008705</name>
</gene>
<organism evidence="1 2">
    <name type="scientific">Polaribacter ponticola</name>
    <dbReference type="NCBI Taxonomy" id="2978475"/>
    <lineage>
        <taxon>Bacteria</taxon>
        <taxon>Pseudomonadati</taxon>
        <taxon>Bacteroidota</taxon>
        <taxon>Flavobacteriia</taxon>
        <taxon>Flavobacteriales</taxon>
        <taxon>Flavobacteriaceae</taxon>
    </lineage>
</organism>
<protein>
    <submittedName>
        <fullName evidence="1">Uncharacterized protein</fullName>
    </submittedName>
</protein>
<keyword evidence="2" id="KW-1185">Reference proteome</keyword>
<accession>A0ABT5S8P9</accession>
<proteinExistence type="predicted"/>
<reference evidence="1" key="1">
    <citation type="submission" date="2023-02" db="EMBL/GenBank/DDBJ databases">
        <title>Polaribacter ponticola sp. nov., isolated from seawater.</title>
        <authorList>
            <person name="Baek J.H."/>
            <person name="Kim J.M."/>
            <person name="Choi D.G."/>
            <person name="Jeon C.O."/>
        </authorList>
    </citation>
    <scope>NUCLEOTIDE SEQUENCE</scope>
    <source>
        <strain evidence="1">MSW5</strain>
    </source>
</reference>
<name>A0ABT5S8P9_9FLAO</name>
<evidence type="ECO:0000313" key="2">
    <source>
        <dbReference type="Proteomes" id="UP001151478"/>
    </source>
</evidence>
<dbReference type="EMBL" id="JAOSLC020000003">
    <property type="protein sequence ID" value="MDD7914486.1"/>
    <property type="molecule type" value="Genomic_DNA"/>
</dbReference>
<comment type="caution">
    <text evidence="1">The sequence shown here is derived from an EMBL/GenBank/DDBJ whole genome shotgun (WGS) entry which is preliminary data.</text>
</comment>
<evidence type="ECO:0000313" key="1">
    <source>
        <dbReference type="EMBL" id="MDD7914486.1"/>
    </source>
</evidence>